<organism evidence="1 2">
    <name type="scientific">Mycena citricolor</name>
    <dbReference type="NCBI Taxonomy" id="2018698"/>
    <lineage>
        <taxon>Eukaryota</taxon>
        <taxon>Fungi</taxon>
        <taxon>Dikarya</taxon>
        <taxon>Basidiomycota</taxon>
        <taxon>Agaricomycotina</taxon>
        <taxon>Agaricomycetes</taxon>
        <taxon>Agaricomycetidae</taxon>
        <taxon>Agaricales</taxon>
        <taxon>Marasmiineae</taxon>
        <taxon>Mycenaceae</taxon>
        <taxon>Mycena</taxon>
    </lineage>
</organism>
<protein>
    <submittedName>
        <fullName evidence="1">Uncharacterized protein</fullName>
    </submittedName>
</protein>
<evidence type="ECO:0000313" key="2">
    <source>
        <dbReference type="Proteomes" id="UP001295794"/>
    </source>
</evidence>
<sequence length="65" mass="7232">RGWPHIRLPQEHDPPYPDQYRVAHTVRRGGASRLLFGRTRCLMVAGPRARLAPAHQHGGCRAVGA</sequence>
<dbReference type="EMBL" id="CAVNYO010000181">
    <property type="protein sequence ID" value="CAK5272458.1"/>
    <property type="molecule type" value="Genomic_DNA"/>
</dbReference>
<keyword evidence="2" id="KW-1185">Reference proteome</keyword>
<gene>
    <name evidence="1" type="ORF">MYCIT1_LOCUS18108</name>
</gene>
<dbReference type="AlphaFoldDB" id="A0AAD2HA80"/>
<accession>A0AAD2HA80</accession>
<evidence type="ECO:0000313" key="1">
    <source>
        <dbReference type="EMBL" id="CAK5272458.1"/>
    </source>
</evidence>
<feature type="non-terminal residue" evidence="1">
    <location>
        <position position="1"/>
    </location>
</feature>
<comment type="caution">
    <text evidence="1">The sequence shown here is derived from an EMBL/GenBank/DDBJ whole genome shotgun (WGS) entry which is preliminary data.</text>
</comment>
<dbReference type="Proteomes" id="UP001295794">
    <property type="component" value="Unassembled WGS sequence"/>
</dbReference>
<reference evidence="1" key="1">
    <citation type="submission" date="2023-11" db="EMBL/GenBank/DDBJ databases">
        <authorList>
            <person name="De Vega J J."/>
            <person name="De Vega J J."/>
        </authorList>
    </citation>
    <scope>NUCLEOTIDE SEQUENCE</scope>
</reference>
<proteinExistence type="predicted"/>
<name>A0AAD2HA80_9AGAR</name>